<proteinExistence type="predicted"/>
<keyword evidence="2" id="KW-0808">Transferase</keyword>
<organism evidence="2 3">
    <name type="scientific">Cupriavidus pauculus</name>
    <dbReference type="NCBI Taxonomy" id="82633"/>
    <lineage>
        <taxon>Bacteria</taxon>
        <taxon>Pseudomonadati</taxon>
        <taxon>Pseudomonadota</taxon>
        <taxon>Betaproteobacteria</taxon>
        <taxon>Burkholderiales</taxon>
        <taxon>Burkholderiaceae</taxon>
        <taxon>Cupriavidus</taxon>
    </lineage>
</organism>
<evidence type="ECO:0000313" key="3">
    <source>
        <dbReference type="Proteomes" id="UP000270411"/>
    </source>
</evidence>
<dbReference type="PANTHER" id="PTHR12526">
    <property type="entry name" value="GLYCOSYLTRANSFERASE"/>
    <property type="match status" value="1"/>
</dbReference>
<evidence type="ECO:0000313" key="2">
    <source>
        <dbReference type="EMBL" id="AZG16083.1"/>
    </source>
</evidence>
<dbReference type="KEGG" id="cpau:EHF44_21950"/>
<dbReference type="Pfam" id="PF13692">
    <property type="entry name" value="Glyco_trans_1_4"/>
    <property type="match status" value="1"/>
</dbReference>
<dbReference type="AlphaFoldDB" id="A0A3G8H6A2"/>
<dbReference type="SUPFAM" id="SSF53756">
    <property type="entry name" value="UDP-Glycosyltransferase/glycogen phosphorylase"/>
    <property type="match status" value="1"/>
</dbReference>
<dbReference type="GO" id="GO:0016740">
    <property type="term" value="F:transferase activity"/>
    <property type="evidence" value="ECO:0007669"/>
    <property type="project" value="UniProtKB-KW"/>
</dbReference>
<reference evidence="3" key="1">
    <citation type="submission" date="2018-11" db="EMBL/GenBank/DDBJ databases">
        <title>FDA dAtabase for Regulatory Grade micrObial Sequences (FDA-ARGOS): Supporting development and validation of Infectious Disease Dx tests.</title>
        <authorList>
            <person name="Goldberg B."/>
            <person name="Campos J."/>
            <person name="Tallon L."/>
            <person name="Sadzewicz L."/>
            <person name="Zhao X."/>
            <person name="Vavikolanu K."/>
            <person name="Mehta A."/>
            <person name="Aluvathingal J."/>
            <person name="Nadendla S."/>
            <person name="Geyer C."/>
            <person name="Nandy P."/>
            <person name="Yan Y."/>
            <person name="Sichtig H."/>
        </authorList>
    </citation>
    <scope>NUCLEOTIDE SEQUENCE [LARGE SCALE GENOMIC DNA]</scope>
    <source>
        <strain evidence="3">FDAARGOS_614</strain>
    </source>
</reference>
<feature type="region of interest" description="Disordered" evidence="1">
    <location>
        <begin position="1"/>
        <end position="26"/>
    </location>
</feature>
<dbReference type="CDD" id="cd03801">
    <property type="entry name" value="GT4_PimA-like"/>
    <property type="match status" value="1"/>
</dbReference>
<dbReference type="Proteomes" id="UP000270411">
    <property type="component" value="Chromosome 2"/>
</dbReference>
<protein>
    <submittedName>
        <fullName evidence="2">Glycosyltransferase</fullName>
    </submittedName>
</protein>
<name>A0A3G8H6A2_9BURK</name>
<dbReference type="OrthoDB" id="9775208at2"/>
<dbReference type="RefSeq" id="WP_124685814.1">
    <property type="nucleotide sequence ID" value="NZ_CP033970.1"/>
</dbReference>
<dbReference type="Gene3D" id="3.40.50.2000">
    <property type="entry name" value="Glycogen Phosphorylase B"/>
    <property type="match status" value="2"/>
</dbReference>
<accession>A0A3G8H6A2</accession>
<dbReference type="EMBL" id="CP033970">
    <property type="protein sequence ID" value="AZG16083.1"/>
    <property type="molecule type" value="Genomic_DNA"/>
</dbReference>
<gene>
    <name evidence="2" type="ORF">EHF44_21950</name>
</gene>
<sequence>MTVPSAFGPIAKQPADSGTPAAPLHRHETAGTPAALVRPVVFLGPLPPPHNGFSASNQRMLDRIRERAPVVVLDVARRTSGRLAGVQALANRARQLWRMGRLLAKDRPHTLYLGLSGGFGQLLDAPFVALAHRAGMAVYFHHHSFAYINQPTWYTRLIMRCAPRGRHLVLCELMGAELSRIYGLAPANVQVLSNLSLIDLPGTAPAAETPPRASVNVGFLSNITAAKGIFTFFETVRLAQEIGIPVCARIAGPVAADIRARFDAELARTPCVRYLGPVHGQQKEDFFRDIDVLLFPTTYHNEAAPLILLEAHSHGVPTIAHDRGCIGSMIDARNGVLVPRDADFAEYAIAWLRNRTSPDGLADDQKAALLDHFRAERRRMEAVLDRTVAAIAGTGG</sequence>
<evidence type="ECO:0000256" key="1">
    <source>
        <dbReference type="SAM" id="MobiDB-lite"/>
    </source>
</evidence>